<organism evidence="2 3">
    <name type="scientific">Boudabousia liubingyangii</name>
    <dbReference type="NCBI Taxonomy" id="1921764"/>
    <lineage>
        <taxon>Bacteria</taxon>
        <taxon>Bacillati</taxon>
        <taxon>Actinomycetota</taxon>
        <taxon>Actinomycetes</taxon>
        <taxon>Actinomycetales</taxon>
        <taxon>Actinomycetaceae</taxon>
        <taxon>Boudabousia</taxon>
    </lineage>
</organism>
<protein>
    <recommendedName>
        <fullName evidence="1">Glycosyltransferase GT-D fold domain-containing protein</fullName>
    </recommendedName>
</protein>
<proteinExistence type="predicted"/>
<feature type="domain" description="Glycosyltransferase GT-D fold" evidence="1">
    <location>
        <begin position="78"/>
        <end position="268"/>
    </location>
</feature>
<evidence type="ECO:0000313" key="2">
    <source>
        <dbReference type="EMBL" id="OKL49481.1"/>
    </source>
</evidence>
<evidence type="ECO:0000313" key="3">
    <source>
        <dbReference type="Proteomes" id="UP000186785"/>
    </source>
</evidence>
<gene>
    <name evidence="2" type="ORF">BSR29_00520</name>
</gene>
<reference evidence="2 3" key="1">
    <citation type="submission" date="2016-11" db="EMBL/GenBank/DDBJ databases">
        <title>Actinomyces gypaetusis sp. nov. isolated from the vulture Gypaetus barbatus in Qinghai Tibet Plateau China.</title>
        <authorList>
            <person name="Meng X."/>
        </authorList>
    </citation>
    <scope>NUCLEOTIDE SEQUENCE [LARGE SCALE GENOMIC DNA]</scope>
    <source>
        <strain evidence="2 3">VUL4_2</strain>
    </source>
</reference>
<dbReference type="InterPro" id="IPR014869">
    <property type="entry name" value="GT-D"/>
</dbReference>
<dbReference type="EMBL" id="MQSV01000001">
    <property type="protein sequence ID" value="OKL49481.1"/>
    <property type="molecule type" value="Genomic_DNA"/>
</dbReference>
<dbReference type="AlphaFoldDB" id="A0A1Q5PPG3"/>
<name>A0A1Q5PPG3_9ACTO</name>
<dbReference type="Pfam" id="PF08759">
    <property type="entry name" value="GT-D"/>
    <property type="match status" value="1"/>
</dbReference>
<keyword evidence="3" id="KW-1185">Reference proteome</keyword>
<sequence>MNLQVEKAILQTEAELSRINLILDKLLWEAQTNRRTQNVIRNSLVAPIFVEIDEFVKKFQLTFEESLSTIIDEELSLTRFGDGEFKLLLRSDYNLAFQRNEPGLQSGLKQVLEEPVEGLLVGFPYIYRDQHWQEVWSDVWFSLKPFLDNHTRFANSHISRPIFFQYMGEKGVKMWRNVWEKKKVTVITGENSRFEAIPELFDNVSSLERIDSTPTNAFNDLSNVLSKVANDTSDILLVSLGPAGTVLSHQLAKQGRRALDIGHISDSYINVFKGGKWPEKKPVAK</sequence>
<dbReference type="RefSeq" id="WP_073708372.1">
    <property type="nucleotide sequence ID" value="NZ_MQSV01000001.1"/>
</dbReference>
<dbReference type="Proteomes" id="UP000186785">
    <property type="component" value="Unassembled WGS sequence"/>
</dbReference>
<dbReference type="OrthoDB" id="796510at2"/>
<accession>A0A1Q5PPG3</accession>
<comment type="caution">
    <text evidence="2">The sequence shown here is derived from an EMBL/GenBank/DDBJ whole genome shotgun (WGS) entry which is preliminary data.</text>
</comment>
<evidence type="ECO:0000259" key="1">
    <source>
        <dbReference type="Pfam" id="PF08759"/>
    </source>
</evidence>